<comment type="caution">
    <text evidence="2">The sequence shown here is derived from an EMBL/GenBank/DDBJ whole genome shotgun (WGS) entry which is preliminary data.</text>
</comment>
<feature type="transmembrane region" description="Helical" evidence="1">
    <location>
        <begin position="185"/>
        <end position="214"/>
    </location>
</feature>
<evidence type="ECO:0000313" key="3">
    <source>
        <dbReference type="Proteomes" id="UP000235649"/>
    </source>
</evidence>
<keyword evidence="1" id="KW-0812">Transmembrane</keyword>
<organism evidence="2 3">
    <name type="scientific">Companilactobacillus nuruki</name>
    <dbReference type="NCBI Taxonomy" id="1993540"/>
    <lineage>
        <taxon>Bacteria</taxon>
        <taxon>Bacillati</taxon>
        <taxon>Bacillota</taxon>
        <taxon>Bacilli</taxon>
        <taxon>Lactobacillales</taxon>
        <taxon>Lactobacillaceae</taxon>
        <taxon>Companilactobacillus</taxon>
    </lineage>
</organism>
<keyword evidence="1" id="KW-0472">Membrane</keyword>
<name>A0A2N7AV06_9LACO</name>
<accession>A0A2N7AV06</accession>
<evidence type="ECO:0008006" key="4">
    <source>
        <dbReference type="Google" id="ProtNLM"/>
    </source>
</evidence>
<feature type="transmembrane region" description="Helical" evidence="1">
    <location>
        <begin position="375"/>
        <end position="392"/>
    </location>
</feature>
<proteinExistence type="predicted"/>
<feature type="transmembrane region" description="Helical" evidence="1">
    <location>
        <begin position="12"/>
        <end position="29"/>
    </location>
</feature>
<feature type="transmembrane region" description="Helical" evidence="1">
    <location>
        <begin position="152"/>
        <end position="173"/>
    </location>
</feature>
<keyword evidence="1" id="KW-1133">Transmembrane helix</keyword>
<evidence type="ECO:0000256" key="1">
    <source>
        <dbReference type="SAM" id="Phobius"/>
    </source>
</evidence>
<protein>
    <recommendedName>
        <fullName evidence="4">Membrane protein 6-pyruvoyl-tetrahydropterin synthase-related domain-containing protein</fullName>
    </recommendedName>
</protein>
<feature type="transmembrane region" description="Helical" evidence="1">
    <location>
        <begin position="346"/>
        <end position="368"/>
    </location>
</feature>
<gene>
    <name evidence="2" type="ORF">CBP76_05500</name>
</gene>
<evidence type="ECO:0000313" key="2">
    <source>
        <dbReference type="EMBL" id="PMD71435.1"/>
    </source>
</evidence>
<dbReference type="Proteomes" id="UP000235649">
    <property type="component" value="Unassembled WGS sequence"/>
</dbReference>
<feature type="transmembrane region" description="Helical" evidence="1">
    <location>
        <begin position="287"/>
        <end position="307"/>
    </location>
</feature>
<sequence length="565" mass="65564">MLKDLHKKYQLLLIVLFYLVISIVMYGFYKRSFIWAGDDVYYQFQRIMGLPANYKDGILYSNISPFNFGTFGYGVNIFYPWLTLIPFNIAFLIFGSWISAYYKTMLFYFFASLMISHYSMKRFSGSTRMAIFFAIVYNFSTYRLIEMYTRMALAEYLATIFLPLCFLGFYELFFGDGKQWQPLAIGMSLIILSHILSVFLCLIMFGLIMILFMFKLKFSKVRLINFSKAVIATIGCTLIFTVPFLLEESFQKYGVPDRQILQGQNLQKVIMASLEDNSLQVMSRGTYNIGSILLITIVLGLILFLKLPLLYKNIYITFVLTFILTTDIFPWKVFQNTPIEVIQFPYRFFMFVTLFGTVIMAWILTWIAHKLSYKSFSVMVLLVALVTGGLWMNSISRSSGKRLGNPQAGITEEMIKNNKIIDTYLEQYVPKNSQKMLYTKTKHQININGSSMIQKPKAVGDGNDFYITNVKKGDVIDLPFVRYKYTKAKFNNKQVPIGLSNRGSVQIIAPNNAKSVTIRMSYGNQRLSNIIFLLTVVSWIWVLGSKWFVETYRFYLTKDDMWIEL</sequence>
<dbReference type="RefSeq" id="WP_102195941.1">
    <property type="nucleotide sequence ID" value="NZ_NIPR01000012.1"/>
</dbReference>
<dbReference type="EMBL" id="NIPR01000012">
    <property type="protein sequence ID" value="PMD71435.1"/>
    <property type="molecule type" value="Genomic_DNA"/>
</dbReference>
<dbReference type="AlphaFoldDB" id="A0A2N7AV06"/>
<feature type="transmembrane region" description="Helical" evidence="1">
    <location>
        <begin position="126"/>
        <end position="145"/>
    </location>
</feature>
<feature type="transmembrane region" description="Helical" evidence="1">
    <location>
        <begin position="226"/>
        <end position="246"/>
    </location>
</feature>
<feature type="transmembrane region" description="Helical" evidence="1">
    <location>
        <begin position="530"/>
        <end position="549"/>
    </location>
</feature>
<keyword evidence="3" id="KW-1185">Reference proteome</keyword>
<reference evidence="2 3" key="1">
    <citation type="submission" date="2017-05" db="EMBL/GenBank/DDBJ databases">
        <title>Lactobacillus nurukis nov., sp. nov., isolated from nuruk.</title>
        <authorList>
            <person name="Kim S.-J."/>
        </authorList>
    </citation>
    <scope>NUCLEOTIDE SEQUENCE [LARGE SCALE GENOMIC DNA]</scope>
    <source>
        <strain evidence="2 3">SYF10-1a</strain>
    </source>
</reference>
<dbReference type="OrthoDB" id="9784157at2"/>